<dbReference type="EMBL" id="JAKKUT010000002">
    <property type="protein sequence ID" value="MDG2991357.1"/>
    <property type="molecule type" value="Genomic_DNA"/>
</dbReference>
<accession>A0ABT6F0K6</accession>
<comment type="caution">
    <text evidence="1">The sequence shown here is derived from an EMBL/GenBank/DDBJ whole genome shotgun (WGS) entry which is preliminary data.</text>
</comment>
<keyword evidence="2" id="KW-1185">Reference proteome</keyword>
<reference evidence="1" key="1">
    <citation type="journal article" date="2022" name="Genome Biol. Evol.">
        <title>A New Gene Family Diagnostic for Intracellular Biomineralization of Amorphous Ca Carbonates by Cyanobacteria.</title>
        <authorList>
            <person name="Benzerara K."/>
            <person name="Duprat E."/>
            <person name="Bitard-Feildel T."/>
            <person name="Caumes G."/>
            <person name="Cassier-Chauvat C."/>
            <person name="Chauvat F."/>
            <person name="Dezi M."/>
            <person name="Diop S.I."/>
            <person name="Gaschignard G."/>
            <person name="Gorgen S."/>
            <person name="Gugger M."/>
            <person name="Lopez-Garcia P."/>
            <person name="Millet M."/>
            <person name="Skouri-Panet F."/>
            <person name="Moreira D."/>
            <person name="Callebaut I."/>
        </authorList>
    </citation>
    <scope>NUCLEOTIDE SEQUENCE</scope>
    <source>
        <strain evidence="1">G9</strain>
    </source>
</reference>
<evidence type="ECO:0000313" key="1">
    <source>
        <dbReference type="EMBL" id="MDG2991357.1"/>
    </source>
</evidence>
<dbReference type="RefSeq" id="WP_277867226.1">
    <property type="nucleotide sequence ID" value="NZ_JAKKUT010000002.1"/>
</dbReference>
<dbReference type="Proteomes" id="UP001154265">
    <property type="component" value="Unassembled WGS sequence"/>
</dbReference>
<organism evidence="1 2">
    <name type="scientific">Candidatus Synechococcus calcipolaris G9</name>
    <dbReference type="NCBI Taxonomy" id="1497997"/>
    <lineage>
        <taxon>Bacteria</taxon>
        <taxon>Bacillati</taxon>
        <taxon>Cyanobacteriota</taxon>
        <taxon>Cyanophyceae</taxon>
        <taxon>Synechococcales</taxon>
        <taxon>Synechococcaceae</taxon>
        <taxon>Synechococcus</taxon>
    </lineage>
</organism>
<protein>
    <submittedName>
        <fullName evidence="1">Uncharacterized protein</fullName>
    </submittedName>
</protein>
<reference evidence="1" key="2">
    <citation type="submission" date="2022-01" db="EMBL/GenBank/DDBJ databases">
        <authorList>
            <person name="Zivanovic Y."/>
            <person name="Moreira D."/>
            <person name="Lopez-Garcia P."/>
        </authorList>
    </citation>
    <scope>NUCLEOTIDE SEQUENCE</scope>
    <source>
        <strain evidence="1">G9</strain>
    </source>
</reference>
<sequence>MGIGAPSQTVQEIRTYFQDRWQPPESLDATLEYRIVLSPDGTLFQALPLNGAAARFIDRTPIPLRDTPMTSPFESESTVLLRLVLQANGTVQVFAE</sequence>
<proteinExistence type="predicted"/>
<evidence type="ECO:0000313" key="2">
    <source>
        <dbReference type="Proteomes" id="UP001154265"/>
    </source>
</evidence>
<gene>
    <name evidence="1" type="ORF">L3556_10505</name>
</gene>
<name>A0ABT6F0K6_9SYNE</name>